<evidence type="ECO:0000313" key="9">
    <source>
        <dbReference type="EMBL" id="SDO47880.1"/>
    </source>
</evidence>
<dbReference type="Gene3D" id="2.10.109.10">
    <property type="entry name" value="Umud Fragment, subunit A"/>
    <property type="match status" value="1"/>
</dbReference>
<gene>
    <name evidence="9" type="ORF">SAMN05192576_4081</name>
</gene>
<dbReference type="SUPFAM" id="SSF51306">
    <property type="entry name" value="LexA/Signal peptidase"/>
    <property type="match status" value="1"/>
</dbReference>
<sequence>MATAAVLAPPAAPADRDGRERAALAAWAGLLAHVVGRVYRAFIVTLLLAAILPTLVSWSTFIVRSGSMEPSISVGDVVVAKPFAASEEVPLGRVVIFANPAKPGEDELLVHRVVEKLDSGEFATAGDANASNDATPITSEDVEARATLLVPFIGRPLVWFADGDVVPLVLWGAITTLAMGLASRGFGRNRDGNDRSAGNPRPGRRHRGFGRRRPLAVVPTLALLVAGGIGVSGGDLASAGFTDTTVSPSNTWTVSDSLAHRLALASPGAVVRGSVPLTATLSNAGADDSYVVRMEYAVRGTSTWTTACTKSTAPYSCSWATAGVANGAYDLRAVATSASTTLTSSVVSNVLVDNLAPTVTMQNPGSPLNGTVTFSATATDAHSGVARVVIQYAVTGSSTYTDLCTDTTSPYSCQVNTATLANGSYSFRAVATDVAGSSTTSAVVTNRVVDNVVTSVVMNNPGAIIRGTVSLTATASSTSGVASVRIEGSPAGANTWGPVCTDTSSPYSCAYNTATQPDGLYDLRAIVTDGAGRTTTSNVVVNRRVDNTAPRASDVQTTNGGVTGRLESGDSISFTYSELMTTSSISSGWDGSAVPVSLRLRDGRVLGLTGNSDTVDILRGGAPVNLGSVNLREDYISNNLTAQFNATMVASTVTVNGVQVTRVTISVGGQASGSAVRTTSNASTMSWTPSGLATDLGGVGTNVTTVFESGVSDHQF</sequence>
<dbReference type="GO" id="GO:0004252">
    <property type="term" value="F:serine-type endopeptidase activity"/>
    <property type="evidence" value="ECO:0007669"/>
    <property type="project" value="UniProtKB-UniRule"/>
</dbReference>
<dbReference type="OrthoDB" id="5241786at2"/>
<evidence type="ECO:0000256" key="2">
    <source>
        <dbReference type="ARBA" id="ARBA00022692"/>
    </source>
</evidence>
<dbReference type="GO" id="GO:0005975">
    <property type="term" value="P:carbohydrate metabolic process"/>
    <property type="evidence" value="ECO:0007669"/>
    <property type="project" value="UniProtKB-ARBA"/>
</dbReference>
<protein>
    <recommendedName>
        <fullName evidence="5">Signal peptidase I</fullName>
        <ecNumber evidence="5">3.4.21.89</ecNumber>
    </recommendedName>
</protein>
<dbReference type="CDD" id="cd06462">
    <property type="entry name" value="Peptidase_S24_S26"/>
    <property type="match status" value="1"/>
</dbReference>
<dbReference type="Gene3D" id="2.60.40.10">
    <property type="entry name" value="Immunoglobulins"/>
    <property type="match status" value="3"/>
</dbReference>
<dbReference type="EC" id="3.4.21.89" evidence="5"/>
<dbReference type="InterPro" id="IPR036286">
    <property type="entry name" value="LexA/Signal_pep-like_sf"/>
</dbReference>
<dbReference type="NCBIfam" id="TIGR02228">
    <property type="entry name" value="sigpep_I_arch"/>
    <property type="match status" value="1"/>
</dbReference>
<proteinExistence type="predicted"/>
<dbReference type="Proteomes" id="UP000199004">
    <property type="component" value="Unassembled WGS sequence"/>
</dbReference>
<keyword evidence="2 7" id="KW-0812">Transmembrane</keyword>
<keyword evidence="10" id="KW-1185">Reference proteome</keyword>
<evidence type="ECO:0000259" key="8">
    <source>
        <dbReference type="Pfam" id="PF10502"/>
    </source>
</evidence>
<keyword evidence="4 7" id="KW-0472">Membrane</keyword>
<dbReference type="InterPro" id="IPR001733">
    <property type="entry name" value="Peptidase_S26B"/>
</dbReference>
<evidence type="ECO:0000256" key="7">
    <source>
        <dbReference type="SAM" id="Phobius"/>
    </source>
</evidence>
<dbReference type="RefSeq" id="WP_091026652.1">
    <property type="nucleotide sequence ID" value="NZ_BKAE01000014.1"/>
</dbReference>
<accession>A0A1H0JW92</accession>
<dbReference type="Pfam" id="PF17957">
    <property type="entry name" value="Big_7"/>
    <property type="match status" value="3"/>
</dbReference>
<comment type="subcellular location">
    <subcellularLocation>
        <location evidence="1">Membrane</location>
    </subcellularLocation>
</comment>
<dbReference type="InterPro" id="IPR019533">
    <property type="entry name" value="Peptidase_S26"/>
</dbReference>
<evidence type="ECO:0000256" key="6">
    <source>
        <dbReference type="SAM" id="MobiDB-lite"/>
    </source>
</evidence>
<dbReference type="GO" id="GO:0006465">
    <property type="term" value="P:signal peptide processing"/>
    <property type="evidence" value="ECO:0007669"/>
    <property type="project" value="UniProtKB-UniRule"/>
</dbReference>
<organism evidence="9 10">
    <name type="scientific">Nocardioides szechwanensis</name>
    <dbReference type="NCBI Taxonomy" id="1005944"/>
    <lineage>
        <taxon>Bacteria</taxon>
        <taxon>Bacillati</taxon>
        <taxon>Actinomycetota</taxon>
        <taxon>Actinomycetes</taxon>
        <taxon>Propionibacteriales</taxon>
        <taxon>Nocardioidaceae</taxon>
        <taxon>Nocardioides</taxon>
    </lineage>
</organism>
<evidence type="ECO:0000256" key="1">
    <source>
        <dbReference type="ARBA" id="ARBA00004370"/>
    </source>
</evidence>
<name>A0A1H0JW92_9ACTN</name>
<evidence type="ECO:0000256" key="4">
    <source>
        <dbReference type="ARBA" id="ARBA00023136"/>
    </source>
</evidence>
<dbReference type="AlphaFoldDB" id="A0A1H0JW92"/>
<reference evidence="9 10" key="1">
    <citation type="submission" date="2016-10" db="EMBL/GenBank/DDBJ databases">
        <authorList>
            <person name="de Groot N.N."/>
        </authorList>
    </citation>
    <scope>NUCLEOTIDE SEQUENCE [LARGE SCALE GENOMIC DNA]</scope>
    <source>
        <strain evidence="9 10">CGMCC 1.11147</strain>
    </source>
</reference>
<feature type="region of interest" description="Disordered" evidence="6">
    <location>
        <begin position="188"/>
        <end position="210"/>
    </location>
</feature>
<feature type="transmembrane region" description="Helical" evidence="7">
    <location>
        <begin position="38"/>
        <end position="63"/>
    </location>
</feature>
<feature type="domain" description="Peptidase S26" evidence="8">
    <location>
        <begin position="41"/>
        <end position="114"/>
    </location>
</feature>
<dbReference type="GO" id="GO:0016020">
    <property type="term" value="C:membrane"/>
    <property type="evidence" value="ECO:0007669"/>
    <property type="project" value="UniProtKB-SubCell"/>
</dbReference>
<dbReference type="GO" id="GO:0009003">
    <property type="term" value="F:signal peptidase activity"/>
    <property type="evidence" value="ECO:0007669"/>
    <property type="project" value="UniProtKB-EC"/>
</dbReference>
<keyword evidence="3 7" id="KW-1133">Transmembrane helix</keyword>
<dbReference type="STRING" id="1005944.SAMN05192576_4081"/>
<dbReference type="EMBL" id="FNIC01000009">
    <property type="protein sequence ID" value="SDO47880.1"/>
    <property type="molecule type" value="Genomic_DNA"/>
</dbReference>
<evidence type="ECO:0000256" key="5">
    <source>
        <dbReference type="NCBIfam" id="TIGR02228"/>
    </source>
</evidence>
<feature type="transmembrane region" description="Helical" evidence="7">
    <location>
        <begin position="214"/>
        <end position="234"/>
    </location>
</feature>
<evidence type="ECO:0000256" key="3">
    <source>
        <dbReference type="ARBA" id="ARBA00022989"/>
    </source>
</evidence>
<dbReference type="Pfam" id="PF10502">
    <property type="entry name" value="Peptidase_S26"/>
    <property type="match status" value="1"/>
</dbReference>
<dbReference type="InterPro" id="IPR013783">
    <property type="entry name" value="Ig-like_fold"/>
</dbReference>
<evidence type="ECO:0000313" key="10">
    <source>
        <dbReference type="Proteomes" id="UP000199004"/>
    </source>
</evidence>